<dbReference type="EMBL" id="JARIHO010000029">
    <property type="protein sequence ID" value="KAJ7337701.1"/>
    <property type="molecule type" value="Genomic_DNA"/>
</dbReference>
<organism evidence="2 3">
    <name type="scientific">Mycena albidolilacea</name>
    <dbReference type="NCBI Taxonomy" id="1033008"/>
    <lineage>
        <taxon>Eukaryota</taxon>
        <taxon>Fungi</taxon>
        <taxon>Dikarya</taxon>
        <taxon>Basidiomycota</taxon>
        <taxon>Agaricomycotina</taxon>
        <taxon>Agaricomycetes</taxon>
        <taxon>Agaricomycetidae</taxon>
        <taxon>Agaricales</taxon>
        <taxon>Marasmiineae</taxon>
        <taxon>Mycenaceae</taxon>
        <taxon>Mycena</taxon>
    </lineage>
</organism>
<accession>A0AAD6ZTA3</accession>
<sequence>MKFFIPTLRLAALAFLALALPTAEAQSSASGAYVRLSLSPCPPLRVIAHASAGLLSVRRTARGGCVVHAHALGCGGAESEPVNGILHSLASGTKAVDRMESEDGMKHERSSFASRDAYHGRLLNRARVDSSPHPEHGLPRRRRVRELRRAQGFTAAARFLPRHLSGALSSTPPPPSAPPVHQPDHCLRHPCARGRCATNELQLSWIAHHLDSRYLHFRSPSSMHAAPAASIRVRDWTSIAPPQLHVLAGAVDGQAAVLGVNAATAVLSEACQSERQDCYVRGVGAYRTRMDFTMPFLVEFPIPL</sequence>
<feature type="chain" id="PRO_5041914686" evidence="1">
    <location>
        <begin position="26"/>
        <end position="304"/>
    </location>
</feature>
<evidence type="ECO:0000256" key="1">
    <source>
        <dbReference type="SAM" id="SignalP"/>
    </source>
</evidence>
<dbReference type="Proteomes" id="UP001218218">
    <property type="component" value="Unassembled WGS sequence"/>
</dbReference>
<keyword evidence="1" id="KW-0732">Signal</keyword>
<name>A0AAD6ZTA3_9AGAR</name>
<reference evidence="2" key="1">
    <citation type="submission" date="2023-03" db="EMBL/GenBank/DDBJ databases">
        <title>Massive genome expansion in bonnet fungi (Mycena s.s.) driven by repeated elements and novel gene families across ecological guilds.</title>
        <authorList>
            <consortium name="Lawrence Berkeley National Laboratory"/>
            <person name="Harder C.B."/>
            <person name="Miyauchi S."/>
            <person name="Viragh M."/>
            <person name="Kuo A."/>
            <person name="Thoen E."/>
            <person name="Andreopoulos B."/>
            <person name="Lu D."/>
            <person name="Skrede I."/>
            <person name="Drula E."/>
            <person name="Henrissat B."/>
            <person name="Morin E."/>
            <person name="Kohler A."/>
            <person name="Barry K."/>
            <person name="LaButti K."/>
            <person name="Morin E."/>
            <person name="Salamov A."/>
            <person name="Lipzen A."/>
            <person name="Mereny Z."/>
            <person name="Hegedus B."/>
            <person name="Baldrian P."/>
            <person name="Stursova M."/>
            <person name="Weitz H."/>
            <person name="Taylor A."/>
            <person name="Grigoriev I.V."/>
            <person name="Nagy L.G."/>
            <person name="Martin F."/>
            <person name="Kauserud H."/>
        </authorList>
    </citation>
    <scope>NUCLEOTIDE SEQUENCE</scope>
    <source>
        <strain evidence="2">CBHHK002</strain>
    </source>
</reference>
<protein>
    <submittedName>
        <fullName evidence="2">Uncharacterized protein</fullName>
    </submittedName>
</protein>
<proteinExistence type="predicted"/>
<evidence type="ECO:0000313" key="2">
    <source>
        <dbReference type="EMBL" id="KAJ7337701.1"/>
    </source>
</evidence>
<comment type="caution">
    <text evidence="2">The sequence shown here is derived from an EMBL/GenBank/DDBJ whole genome shotgun (WGS) entry which is preliminary data.</text>
</comment>
<feature type="signal peptide" evidence="1">
    <location>
        <begin position="1"/>
        <end position="25"/>
    </location>
</feature>
<dbReference type="AlphaFoldDB" id="A0AAD6ZTA3"/>
<evidence type="ECO:0000313" key="3">
    <source>
        <dbReference type="Proteomes" id="UP001218218"/>
    </source>
</evidence>
<keyword evidence="3" id="KW-1185">Reference proteome</keyword>
<gene>
    <name evidence="2" type="ORF">DFH08DRAFT_1082830</name>
</gene>